<keyword evidence="2" id="KW-1185">Reference proteome</keyword>
<evidence type="ECO:0000313" key="1">
    <source>
        <dbReference type="EMBL" id="TFK63534.1"/>
    </source>
</evidence>
<gene>
    <name evidence="1" type="ORF">BDN72DRAFT_862044</name>
</gene>
<proteinExistence type="predicted"/>
<protein>
    <submittedName>
        <fullName evidence="1">Uncharacterized protein</fullName>
    </submittedName>
</protein>
<reference evidence="1 2" key="1">
    <citation type="journal article" date="2019" name="Nat. Ecol. Evol.">
        <title>Megaphylogeny resolves global patterns of mushroom evolution.</title>
        <authorList>
            <person name="Varga T."/>
            <person name="Krizsan K."/>
            <person name="Foldi C."/>
            <person name="Dima B."/>
            <person name="Sanchez-Garcia M."/>
            <person name="Sanchez-Ramirez S."/>
            <person name="Szollosi G.J."/>
            <person name="Szarkandi J.G."/>
            <person name="Papp V."/>
            <person name="Albert L."/>
            <person name="Andreopoulos W."/>
            <person name="Angelini C."/>
            <person name="Antonin V."/>
            <person name="Barry K.W."/>
            <person name="Bougher N.L."/>
            <person name="Buchanan P."/>
            <person name="Buyck B."/>
            <person name="Bense V."/>
            <person name="Catcheside P."/>
            <person name="Chovatia M."/>
            <person name="Cooper J."/>
            <person name="Damon W."/>
            <person name="Desjardin D."/>
            <person name="Finy P."/>
            <person name="Geml J."/>
            <person name="Haridas S."/>
            <person name="Hughes K."/>
            <person name="Justo A."/>
            <person name="Karasinski D."/>
            <person name="Kautmanova I."/>
            <person name="Kiss B."/>
            <person name="Kocsube S."/>
            <person name="Kotiranta H."/>
            <person name="LaButti K.M."/>
            <person name="Lechner B.E."/>
            <person name="Liimatainen K."/>
            <person name="Lipzen A."/>
            <person name="Lukacs Z."/>
            <person name="Mihaltcheva S."/>
            <person name="Morgado L.N."/>
            <person name="Niskanen T."/>
            <person name="Noordeloos M.E."/>
            <person name="Ohm R.A."/>
            <person name="Ortiz-Santana B."/>
            <person name="Ovrebo C."/>
            <person name="Racz N."/>
            <person name="Riley R."/>
            <person name="Savchenko A."/>
            <person name="Shiryaev A."/>
            <person name="Soop K."/>
            <person name="Spirin V."/>
            <person name="Szebenyi C."/>
            <person name="Tomsovsky M."/>
            <person name="Tulloss R.E."/>
            <person name="Uehling J."/>
            <person name="Grigoriev I.V."/>
            <person name="Vagvolgyi C."/>
            <person name="Papp T."/>
            <person name="Martin F.M."/>
            <person name="Miettinen O."/>
            <person name="Hibbett D.S."/>
            <person name="Nagy L.G."/>
        </authorList>
    </citation>
    <scope>NUCLEOTIDE SEQUENCE [LARGE SCALE GENOMIC DNA]</scope>
    <source>
        <strain evidence="1 2">NL-1719</strain>
    </source>
</reference>
<evidence type="ECO:0000313" key="2">
    <source>
        <dbReference type="Proteomes" id="UP000308600"/>
    </source>
</evidence>
<organism evidence="1 2">
    <name type="scientific">Pluteus cervinus</name>
    <dbReference type="NCBI Taxonomy" id="181527"/>
    <lineage>
        <taxon>Eukaryota</taxon>
        <taxon>Fungi</taxon>
        <taxon>Dikarya</taxon>
        <taxon>Basidiomycota</taxon>
        <taxon>Agaricomycotina</taxon>
        <taxon>Agaricomycetes</taxon>
        <taxon>Agaricomycetidae</taxon>
        <taxon>Agaricales</taxon>
        <taxon>Pluteineae</taxon>
        <taxon>Pluteaceae</taxon>
        <taxon>Pluteus</taxon>
    </lineage>
</organism>
<dbReference type="EMBL" id="ML208518">
    <property type="protein sequence ID" value="TFK63534.1"/>
    <property type="molecule type" value="Genomic_DNA"/>
</dbReference>
<name>A0ACD3AD49_9AGAR</name>
<accession>A0ACD3AD49</accession>
<dbReference type="Proteomes" id="UP000308600">
    <property type="component" value="Unassembled WGS sequence"/>
</dbReference>
<sequence length="277" mass="30373">MAPKLISAYVARIYFETGQDKTVGYKLTYMLDEVAMPSRRTWLRLQGMLSLRNKQALARGQDFTTTVSNSKTHTGQAQKTGAELRGAGIGPDDRPAAESHMSPLWSNSEDARCISFGHEIKCSCCVGPAHPPIFGQAGNTGMNTKRGQLLIIDQTQSYRVSGIPMFLIIIRVICGSYFGSGSLSRLIHRSLFRCGHGPILFNSSFAVSLPCSQLHLGQHPSDGPNALDQLAKERNPKIIPNKCFTGFKSSLNTQMIDYDYLGGSIEALSLWLSVEDI</sequence>